<evidence type="ECO:0000259" key="1">
    <source>
        <dbReference type="Pfam" id="PF01551"/>
    </source>
</evidence>
<proteinExistence type="predicted"/>
<reference evidence="2 3" key="1">
    <citation type="submission" date="2017-04" db="EMBL/GenBank/DDBJ databases">
        <authorList>
            <person name="Afonso C.L."/>
            <person name="Miller P.J."/>
            <person name="Scott M.A."/>
            <person name="Spackman E."/>
            <person name="Goraichik I."/>
            <person name="Dimitrov K.M."/>
            <person name="Suarez D.L."/>
            <person name="Swayne D.E."/>
        </authorList>
    </citation>
    <scope>NUCLEOTIDE SEQUENCE [LARGE SCALE GENOMIC DNA]</scope>
    <source>
        <strain evidence="2 3">B5P</strain>
    </source>
</reference>
<dbReference type="EMBL" id="FXBL01000004">
    <property type="protein sequence ID" value="SMH53757.1"/>
    <property type="molecule type" value="Genomic_DNA"/>
</dbReference>
<keyword evidence="3" id="KW-1185">Reference proteome</keyword>
<dbReference type="SUPFAM" id="SSF51261">
    <property type="entry name" value="Duplicated hybrid motif"/>
    <property type="match status" value="1"/>
</dbReference>
<accession>A0A1X7PPD9</accession>
<dbReference type="CDD" id="cd12797">
    <property type="entry name" value="M23_peptidase"/>
    <property type="match status" value="1"/>
</dbReference>
<dbReference type="AlphaFoldDB" id="A0A1X7PPD9"/>
<dbReference type="Pfam" id="PF01551">
    <property type="entry name" value="Peptidase_M23"/>
    <property type="match status" value="1"/>
</dbReference>
<feature type="domain" description="M23ase beta-sheet core" evidence="1">
    <location>
        <begin position="172"/>
        <end position="270"/>
    </location>
</feature>
<evidence type="ECO:0000313" key="2">
    <source>
        <dbReference type="EMBL" id="SMH53757.1"/>
    </source>
</evidence>
<dbReference type="InterPro" id="IPR016047">
    <property type="entry name" value="M23ase_b-sheet_dom"/>
</dbReference>
<dbReference type="Gene3D" id="2.70.70.10">
    <property type="entry name" value="Glucose Permease (Domain IIA)"/>
    <property type="match status" value="1"/>
</dbReference>
<evidence type="ECO:0000313" key="3">
    <source>
        <dbReference type="Proteomes" id="UP000193083"/>
    </source>
</evidence>
<dbReference type="InterPro" id="IPR011055">
    <property type="entry name" value="Dup_hybrid_motif"/>
</dbReference>
<sequence>MSTKTLRALVADPNVSIPDIGLALSRQLETWSDREALALLDSLSVGTPLADRLATIAPEMLTAVLRSGAGLPASPHSAAIAAWIAANPARWSKVLSPDAREWSRLVVSLGGAQSDIAFASARQDRETSQRLYDATMANAGATLAIGTWMEHRTVYSTDNYLSVLVPGTRRDHHLGYDLFAPALTPLYMPMPGTVVQAGIIDERLDYGGFLVTRHEIAPSVAFFALWGHLSHDSARRWSPGDNVPEDAELARMGDFEENGWWLPHLHLQLSTLEFSDFRKMPGVGEAACRPLWTEIFPNPWHLVLGD</sequence>
<gene>
    <name evidence="2" type="ORF">SAMN02982922_4924</name>
</gene>
<organism evidence="2 3">
    <name type="scientific">Mesorhizobium australicum</name>
    <dbReference type="NCBI Taxonomy" id="536018"/>
    <lineage>
        <taxon>Bacteria</taxon>
        <taxon>Pseudomonadati</taxon>
        <taxon>Pseudomonadota</taxon>
        <taxon>Alphaproteobacteria</taxon>
        <taxon>Hyphomicrobiales</taxon>
        <taxon>Phyllobacteriaceae</taxon>
        <taxon>Mesorhizobium</taxon>
    </lineage>
</organism>
<protein>
    <submittedName>
        <fullName evidence="2">Peptidase family M23</fullName>
    </submittedName>
</protein>
<dbReference type="Proteomes" id="UP000193083">
    <property type="component" value="Unassembled WGS sequence"/>
</dbReference>
<name>A0A1X7PPD9_9HYPH</name>